<proteinExistence type="predicted"/>
<evidence type="ECO:0000313" key="2">
    <source>
        <dbReference type="EMBL" id="CAK9014920.1"/>
    </source>
</evidence>
<gene>
    <name evidence="2" type="ORF">CCMP2556_LOCUS11902</name>
</gene>
<sequence length="103" mass="11869">MIRGLYARKKAACSLHPWLPCVSPVFAVVCVASAGNGPRKEVKIYYFNLRKEVKEGKESKQKKEKMAVMTPSPNKIHWQESPSPEWMETTETDVPDEKMIFWL</sequence>
<evidence type="ECO:0000313" key="3">
    <source>
        <dbReference type="Proteomes" id="UP001642484"/>
    </source>
</evidence>
<name>A0ABP0JKH6_9DINO</name>
<organism evidence="2 3">
    <name type="scientific">Durusdinium trenchii</name>
    <dbReference type="NCBI Taxonomy" id="1381693"/>
    <lineage>
        <taxon>Eukaryota</taxon>
        <taxon>Sar</taxon>
        <taxon>Alveolata</taxon>
        <taxon>Dinophyceae</taxon>
        <taxon>Suessiales</taxon>
        <taxon>Symbiodiniaceae</taxon>
        <taxon>Durusdinium</taxon>
    </lineage>
</organism>
<evidence type="ECO:0008006" key="4">
    <source>
        <dbReference type="Google" id="ProtNLM"/>
    </source>
</evidence>
<protein>
    <recommendedName>
        <fullName evidence="4">Secreted protein</fullName>
    </recommendedName>
</protein>
<keyword evidence="3" id="KW-1185">Reference proteome</keyword>
<feature type="compositionally biased region" description="Basic and acidic residues" evidence="1">
    <location>
        <begin position="57"/>
        <end position="66"/>
    </location>
</feature>
<accession>A0ABP0JKH6</accession>
<dbReference type="EMBL" id="CAXAMN010005669">
    <property type="protein sequence ID" value="CAK9014920.1"/>
    <property type="molecule type" value="Genomic_DNA"/>
</dbReference>
<dbReference type="Proteomes" id="UP001642484">
    <property type="component" value="Unassembled WGS sequence"/>
</dbReference>
<evidence type="ECO:0000256" key="1">
    <source>
        <dbReference type="SAM" id="MobiDB-lite"/>
    </source>
</evidence>
<reference evidence="2 3" key="1">
    <citation type="submission" date="2024-02" db="EMBL/GenBank/DDBJ databases">
        <authorList>
            <person name="Chen Y."/>
            <person name="Shah S."/>
            <person name="Dougan E. K."/>
            <person name="Thang M."/>
            <person name="Chan C."/>
        </authorList>
    </citation>
    <scope>NUCLEOTIDE SEQUENCE [LARGE SCALE GENOMIC DNA]</scope>
</reference>
<feature type="region of interest" description="Disordered" evidence="1">
    <location>
        <begin position="57"/>
        <end position="90"/>
    </location>
</feature>
<comment type="caution">
    <text evidence="2">The sequence shown here is derived from an EMBL/GenBank/DDBJ whole genome shotgun (WGS) entry which is preliminary data.</text>
</comment>